<proteinExistence type="predicted"/>
<evidence type="ECO:0000256" key="1">
    <source>
        <dbReference type="SAM" id="MobiDB-lite"/>
    </source>
</evidence>
<accession>A0A6G0Y945</accession>
<dbReference type="AlphaFoldDB" id="A0A6G0Y945"/>
<comment type="caution">
    <text evidence="2">The sequence shown here is derived from an EMBL/GenBank/DDBJ whole genome shotgun (WGS) entry which is preliminary data.</text>
</comment>
<name>A0A6G0Y945_APHCR</name>
<reference evidence="2 3" key="1">
    <citation type="submission" date="2019-08" db="EMBL/GenBank/DDBJ databases">
        <title>Whole genome of Aphis craccivora.</title>
        <authorList>
            <person name="Voronova N.V."/>
            <person name="Shulinski R.S."/>
            <person name="Bandarenka Y.V."/>
            <person name="Zhorov D.G."/>
            <person name="Warner D."/>
        </authorList>
    </citation>
    <scope>NUCLEOTIDE SEQUENCE [LARGE SCALE GENOMIC DNA]</scope>
    <source>
        <strain evidence="2">180601</strain>
        <tissue evidence="2">Whole Body</tissue>
    </source>
</reference>
<dbReference type="OrthoDB" id="10535385at2759"/>
<feature type="region of interest" description="Disordered" evidence="1">
    <location>
        <begin position="424"/>
        <end position="443"/>
    </location>
</feature>
<dbReference type="Proteomes" id="UP000478052">
    <property type="component" value="Unassembled WGS sequence"/>
</dbReference>
<sequence length="759" mass="86567">MREMLMMIATAIATHFKENKLFTTESLLYYLNSYGCRIDGIQQVNLILQTSANAIQYILNNNTTIQMTRYTEINKIIQFIGEGVDANKDINKPPQSYINDRLPHLEDINDLDNLMSTIIMYNMYQAIDEYIDILNLQTDRIISPDGFQIINNRQFINRNCICTIDLEFKKFINETEQFWMHPYFELKNTVYMVEQYDSNVISLDSEKIVKFEIPPTPALHEENYNELLVVTCLKTYFSNAVKSSKHSLSTSVYEYTKRPRIPETQENNLMDIIQQKVVFIKKMLNAITESQQTTIKTIHNTYITKLKTYKQLLNTILKKPMTRTIPSTPTYHQSQKSHKKFYTKRSELQDYIDKNYKSGKMSKLSQHLVLRLGGKHRTRITKPTNIDTVENGESGNAAESGVTLYEKTETDEFFEELEKFISTDEYGNSDTDSTGHSGDDERRAKKSYNVGIAHDKFDQVGENEYREKSPGFRDFFRIDDDHIKFTGGHGRTDVLSIDDNRSNDGYTISETLHPKKWMSCLPETVTVMTEMETTTFQELIPEYSKLLTSLRQKVKTSYNELRISSLITIGSETFVTSPMLLCHLDAMELFVSLTTFADTSSFTEKSLSLSSAITTTTSISLTPVSRQTKLVGAHGSNAVQISENIDESTFEDAFMRATSEVATGRPLCDIFVQTGASQKKCTSQVPMKDYINQVRNFSTQQNTVCSKEGLVETCIDEGTWNIFGGKSALRRGNAGGRGHIGRRVQTIKSKDGVDIDGCQ</sequence>
<dbReference type="EMBL" id="VUJU01005362">
    <property type="protein sequence ID" value="KAF0751457.1"/>
    <property type="molecule type" value="Genomic_DNA"/>
</dbReference>
<evidence type="ECO:0000313" key="3">
    <source>
        <dbReference type="Proteomes" id="UP000478052"/>
    </source>
</evidence>
<evidence type="ECO:0000313" key="2">
    <source>
        <dbReference type="EMBL" id="KAF0751457.1"/>
    </source>
</evidence>
<organism evidence="2 3">
    <name type="scientific">Aphis craccivora</name>
    <name type="common">Cowpea aphid</name>
    <dbReference type="NCBI Taxonomy" id="307492"/>
    <lineage>
        <taxon>Eukaryota</taxon>
        <taxon>Metazoa</taxon>
        <taxon>Ecdysozoa</taxon>
        <taxon>Arthropoda</taxon>
        <taxon>Hexapoda</taxon>
        <taxon>Insecta</taxon>
        <taxon>Pterygota</taxon>
        <taxon>Neoptera</taxon>
        <taxon>Paraneoptera</taxon>
        <taxon>Hemiptera</taxon>
        <taxon>Sternorrhyncha</taxon>
        <taxon>Aphidomorpha</taxon>
        <taxon>Aphidoidea</taxon>
        <taxon>Aphididae</taxon>
        <taxon>Aphidini</taxon>
        <taxon>Aphis</taxon>
        <taxon>Aphis</taxon>
    </lineage>
</organism>
<protein>
    <submittedName>
        <fullName evidence="2">Uncharacterized protein</fullName>
    </submittedName>
</protein>
<gene>
    <name evidence="2" type="ORF">FWK35_00021097</name>
</gene>
<keyword evidence="3" id="KW-1185">Reference proteome</keyword>